<evidence type="ECO:0000313" key="4">
    <source>
        <dbReference type="EMBL" id="GID14470.1"/>
    </source>
</evidence>
<dbReference type="InterPro" id="IPR001910">
    <property type="entry name" value="Inosine/uridine_hydrolase_dom"/>
</dbReference>
<protein>
    <submittedName>
        <fullName evidence="4">Nucleoside hydrolase</fullName>
    </submittedName>
</protein>
<evidence type="ECO:0000256" key="1">
    <source>
        <dbReference type="ARBA" id="ARBA00022801"/>
    </source>
</evidence>
<proteinExistence type="predicted"/>
<dbReference type="Proteomes" id="UP000612808">
    <property type="component" value="Unassembled WGS sequence"/>
</dbReference>
<dbReference type="GO" id="GO:0005829">
    <property type="term" value="C:cytosol"/>
    <property type="evidence" value="ECO:0007669"/>
    <property type="project" value="TreeGrafter"/>
</dbReference>
<dbReference type="GO" id="GO:0008477">
    <property type="term" value="F:purine nucleosidase activity"/>
    <property type="evidence" value="ECO:0007669"/>
    <property type="project" value="TreeGrafter"/>
</dbReference>
<dbReference type="InterPro" id="IPR036452">
    <property type="entry name" value="Ribo_hydro-like"/>
</dbReference>
<feature type="domain" description="Inosine/uridine-preferring nucleoside hydrolase" evidence="3">
    <location>
        <begin position="4"/>
        <end position="298"/>
    </location>
</feature>
<keyword evidence="5" id="KW-1185">Reference proteome</keyword>
<keyword evidence="2" id="KW-0326">Glycosidase</keyword>
<dbReference type="Gene3D" id="3.90.245.10">
    <property type="entry name" value="Ribonucleoside hydrolase-like"/>
    <property type="match status" value="1"/>
</dbReference>
<reference evidence="4" key="1">
    <citation type="submission" date="2021-01" db="EMBL/GenBank/DDBJ databases">
        <title>Whole genome shotgun sequence of Actinocatenispora rupis NBRC 107355.</title>
        <authorList>
            <person name="Komaki H."/>
            <person name="Tamura T."/>
        </authorList>
    </citation>
    <scope>NUCLEOTIDE SEQUENCE</scope>
    <source>
        <strain evidence="4">NBRC 107355</strain>
    </source>
</reference>
<dbReference type="Pfam" id="PF01156">
    <property type="entry name" value="IU_nuc_hydro"/>
    <property type="match status" value="1"/>
</dbReference>
<evidence type="ECO:0000259" key="3">
    <source>
        <dbReference type="Pfam" id="PF01156"/>
    </source>
</evidence>
<dbReference type="RefSeq" id="WP_203662284.1">
    <property type="nucleotide sequence ID" value="NZ_BAAAZM010000018.1"/>
</dbReference>
<organism evidence="4 5">
    <name type="scientific">Actinocatenispora rupis</name>
    <dbReference type="NCBI Taxonomy" id="519421"/>
    <lineage>
        <taxon>Bacteria</taxon>
        <taxon>Bacillati</taxon>
        <taxon>Actinomycetota</taxon>
        <taxon>Actinomycetes</taxon>
        <taxon>Micromonosporales</taxon>
        <taxon>Micromonosporaceae</taxon>
        <taxon>Actinocatenispora</taxon>
    </lineage>
</organism>
<keyword evidence="1 4" id="KW-0378">Hydrolase</keyword>
<accession>A0A8J3J9S7</accession>
<dbReference type="PANTHER" id="PTHR12304:SF4">
    <property type="entry name" value="URIDINE NUCLEOSIDASE"/>
    <property type="match status" value="1"/>
</dbReference>
<evidence type="ECO:0000256" key="2">
    <source>
        <dbReference type="ARBA" id="ARBA00023295"/>
    </source>
</evidence>
<dbReference type="InterPro" id="IPR023186">
    <property type="entry name" value="IUNH"/>
</dbReference>
<gene>
    <name evidence="4" type="ORF">Aru02nite_53590</name>
</gene>
<evidence type="ECO:0000313" key="5">
    <source>
        <dbReference type="Proteomes" id="UP000612808"/>
    </source>
</evidence>
<dbReference type="AlphaFoldDB" id="A0A8J3J9S7"/>
<name>A0A8J3J9S7_9ACTN</name>
<dbReference type="PANTHER" id="PTHR12304">
    <property type="entry name" value="INOSINE-URIDINE PREFERRING NUCLEOSIDE HYDROLASE"/>
    <property type="match status" value="1"/>
</dbReference>
<dbReference type="EMBL" id="BOMB01000031">
    <property type="protein sequence ID" value="GID14470.1"/>
    <property type="molecule type" value="Genomic_DNA"/>
</dbReference>
<comment type="caution">
    <text evidence="4">The sequence shown here is derived from an EMBL/GenBank/DDBJ whole genome shotgun (WGS) entry which is preliminary data.</text>
</comment>
<dbReference type="GO" id="GO:0006152">
    <property type="term" value="P:purine nucleoside catabolic process"/>
    <property type="evidence" value="ECO:0007669"/>
    <property type="project" value="TreeGrafter"/>
</dbReference>
<dbReference type="SUPFAM" id="SSF53590">
    <property type="entry name" value="Nucleoside hydrolase"/>
    <property type="match status" value="1"/>
</dbReference>
<sequence length="313" mass="32270">MIDVIQDGDHGVDDALATLLLAAHPDVRIAAVGSVHGNTGAESAAANAIQVLDVAGLTAVPVAVGARRPLAQPVHLSTLVHGEDGLGGAAQTPDRRPVDASAAEQLVRLARAEPGRYTLVATGPLTNVALALLLEPALPRLLDRIVVMGGALDVPGNITPVAEANIAHDPEAADLVLTCGADVTLVPLDTTMATWLGRTELARIAAASDPRARFATRILAHYLDFYAAHGRDGCPLHDESAAALTVSPGLGRYVEVPLRVELRGADTRGMLVADRRVGATPDTPPVRVATGADRDGVVDLLLAGLLDRDAPCG</sequence>